<evidence type="ECO:0000313" key="3">
    <source>
        <dbReference type="Proteomes" id="UP000014062"/>
    </source>
</evidence>
<dbReference type="CDD" id="cd00093">
    <property type="entry name" value="HTH_XRE"/>
    <property type="match status" value="1"/>
</dbReference>
<keyword evidence="2" id="KW-0238">DNA-binding</keyword>
<dbReference type="Proteomes" id="UP000014062">
    <property type="component" value="Chromosome"/>
</dbReference>
<proteinExistence type="predicted"/>
<dbReference type="EMBL" id="CM001889">
    <property type="protein sequence ID" value="EOY51098.1"/>
    <property type="molecule type" value="Genomic_DNA"/>
</dbReference>
<dbReference type="PROSITE" id="PS50943">
    <property type="entry name" value="HTH_CROC1"/>
    <property type="match status" value="1"/>
</dbReference>
<dbReference type="SMART" id="SM00530">
    <property type="entry name" value="HTH_XRE"/>
    <property type="match status" value="1"/>
</dbReference>
<dbReference type="Pfam" id="PF13560">
    <property type="entry name" value="HTH_31"/>
    <property type="match status" value="1"/>
</dbReference>
<dbReference type="GO" id="GO:0003677">
    <property type="term" value="F:DNA binding"/>
    <property type="evidence" value="ECO:0007669"/>
    <property type="project" value="UniProtKB-KW"/>
</dbReference>
<dbReference type="Pfam" id="PF19054">
    <property type="entry name" value="DUF5753"/>
    <property type="match status" value="1"/>
</dbReference>
<dbReference type="SUPFAM" id="SSF47413">
    <property type="entry name" value="lambda repressor-like DNA-binding domains"/>
    <property type="match status" value="1"/>
</dbReference>
<evidence type="ECO:0000259" key="1">
    <source>
        <dbReference type="PROSITE" id="PS50943"/>
    </source>
</evidence>
<feature type="domain" description="HTH cro/C1-type" evidence="1">
    <location>
        <begin position="33"/>
        <end position="91"/>
    </location>
</feature>
<evidence type="ECO:0000313" key="2">
    <source>
        <dbReference type="EMBL" id="EOY51098.1"/>
    </source>
</evidence>
<reference evidence="3" key="1">
    <citation type="journal article" date="2013" name="Genome Biol. Evol.">
        <title>The genome sequence of Streptomyces lividans 66 reveals a novel tRNA-dependent peptide biosynthetic system within a metal-related genomic island.</title>
        <authorList>
            <person name="Cruz-Morales P."/>
            <person name="Vijgenboom E."/>
            <person name="Iruegas-Bocardo F."/>
            <person name="Girard G."/>
            <person name="Yanez-Guerra L.A."/>
            <person name="Ramos-Aboites H.E."/>
            <person name="Pernodet J.L."/>
            <person name="Anne J."/>
            <person name="van Wezel G.P."/>
            <person name="Barona-Gomez F."/>
        </authorList>
    </citation>
    <scope>NUCLEOTIDE SEQUENCE [LARGE SCALE GENOMIC DNA]</scope>
    <source>
        <strain evidence="3">1326</strain>
    </source>
</reference>
<dbReference type="InterPro" id="IPR010982">
    <property type="entry name" value="Lambda_DNA-bd_dom_sf"/>
</dbReference>
<organism evidence="2 3">
    <name type="scientific">Streptomyces lividans 1326</name>
    <dbReference type="NCBI Taxonomy" id="1200984"/>
    <lineage>
        <taxon>Bacteria</taxon>
        <taxon>Bacillati</taxon>
        <taxon>Actinomycetota</taxon>
        <taxon>Actinomycetes</taxon>
        <taxon>Kitasatosporales</taxon>
        <taxon>Streptomycetaceae</taxon>
        <taxon>Streptomyces</taxon>
    </lineage>
</organism>
<dbReference type="InterPro" id="IPR001387">
    <property type="entry name" value="Cro/C1-type_HTH"/>
</dbReference>
<dbReference type="InterPro" id="IPR043917">
    <property type="entry name" value="DUF5753"/>
</dbReference>
<dbReference type="AlphaFoldDB" id="A0A7U9E1I3"/>
<accession>A0A7U9E1I3</accession>
<gene>
    <name evidence="2" type="ORF">SLI_6391</name>
</gene>
<dbReference type="Gene3D" id="1.10.260.40">
    <property type="entry name" value="lambda repressor-like DNA-binding domains"/>
    <property type="match status" value="1"/>
</dbReference>
<protein>
    <submittedName>
        <fullName evidence="2">Putative DNA-binding protein</fullName>
    </submittedName>
</protein>
<sequence length="301" mass="33352">MAVLVQGTCTVEGAAMTPLVDPSLNRRKLRLALRKARERAGLSQREAAEQVEWSQSKLIRVETGTVSVSVSDLRALLALYDITEPGTVEELVEAARGSKGASWWSSYHDVVSPQFAQYLGYEGAARAVDTYHPIVIPGHLQTRAYADALLAERGLAEERVRRIVDLRMERQRRMFDGSGRPAATFVLDEAAVRRQVGGRSVFAEQLAQVIAFAGRDEVTVRVLPFDSGAHYSTLGSFVLLRFPDDDDLLYLEHAAGSMTGGEDLELLARYQECFQTLLERALDENASLDLIDRVKQSLEAR</sequence>
<name>A0A7U9E1I3_STRLI</name>